<organism evidence="3">
    <name type="scientific">Paenibacillus ihbetae</name>
    <dbReference type="NCBI Taxonomy" id="1870820"/>
    <lineage>
        <taxon>Bacteria</taxon>
        <taxon>Bacillati</taxon>
        <taxon>Bacillota</taxon>
        <taxon>Bacilli</taxon>
        <taxon>Bacillales</taxon>
        <taxon>Paenibacillaceae</taxon>
        <taxon>Paenibacillus</taxon>
    </lineage>
</organism>
<dbReference type="EMBL" id="CP016809">
    <property type="protein sequence ID" value="ANY76386.1"/>
    <property type="molecule type" value="Genomic_DNA"/>
</dbReference>
<dbReference type="SUPFAM" id="SSF51445">
    <property type="entry name" value="(Trans)glycosidases"/>
    <property type="match status" value="1"/>
</dbReference>
<gene>
    <name evidence="3" type="ORF">BBD41_01875</name>
</gene>
<sequence length="444" mass="50004">MAPGRLNLPLLRVAENRRFLEDENGKPFFWLGDTAWELFHRLDAPAAEHYLKTRAAQGFTVIQAVLLAELEGITTGNAYGRLPLHRNAEGEWDPGMPDLECPYSYWEHVDRLIDMAADNGLYLALLPTWGDKFNQLWGKGPEIFTPANAFGYGNWLGARYRDKSNIVWILGGDRPLHTRNHFEIVGRMAEGLKAGGAPQLMSFHPKGAESSSHHLHHEGWLDFNMIQSGHGEREIRNYERVRHDYELSPPKPTLDAEPCYEDIPIGFQEANGYFDEADVRRAAYYAMLSGAFGHTYGHHSVWPMCEGHYASTDFNEAGVFFIMSWREALERPGAGQMQHLRGLLEPYLGPDFRPEPRIIAHNREGSNYMAAARTCDTAFIYCPNGLYVDVALGYIDGTEVAAAWFSPRDGNTLPAGRYPNSGTRRFIAPTSGRGNDWVLIMEGV</sequence>
<dbReference type="AlphaFoldDB" id="A0A1B2E8T7"/>
<dbReference type="Gene3D" id="3.20.20.80">
    <property type="entry name" value="Glycosidases"/>
    <property type="match status" value="1"/>
</dbReference>
<accession>A0A1B2E8T7</accession>
<name>A0A1B2E8T7_9BACL</name>
<evidence type="ECO:0008006" key="4">
    <source>
        <dbReference type="Google" id="ProtNLM"/>
    </source>
</evidence>
<dbReference type="PANTHER" id="PTHR37836">
    <property type="entry name" value="LMO1036 PROTEIN"/>
    <property type="match status" value="1"/>
</dbReference>
<feature type="domain" description="Putative collagen-binding" evidence="1">
    <location>
        <begin position="354"/>
        <end position="442"/>
    </location>
</feature>
<dbReference type="KEGG" id="pib:BBD41_01875"/>
<feature type="domain" description="Apiosidase-like catalytic" evidence="2">
    <location>
        <begin position="15"/>
        <end position="345"/>
    </location>
</feature>
<evidence type="ECO:0000313" key="3">
    <source>
        <dbReference type="EMBL" id="ANY76386.1"/>
    </source>
</evidence>
<evidence type="ECO:0000259" key="2">
    <source>
        <dbReference type="Pfam" id="PF13204"/>
    </source>
</evidence>
<dbReference type="Pfam" id="PF12904">
    <property type="entry name" value="Collagen_bind_2"/>
    <property type="match status" value="1"/>
</dbReference>
<dbReference type="Pfam" id="PF13204">
    <property type="entry name" value="Apiosidase"/>
    <property type="match status" value="1"/>
</dbReference>
<reference evidence="3" key="1">
    <citation type="submission" date="2016-08" db="EMBL/GenBank/DDBJ databases">
        <title>Complete Genome Seqeunce of Paenibacillus sp. nov. IHBB 9852 from high altitute lake of Indian trans-Himalayas.</title>
        <authorList>
            <person name="Kiran S."/>
            <person name="Swarnkar M.K."/>
            <person name="Rana A."/>
            <person name="Tewari R."/>
            <person name="Gulati A."/>
        </authorList>
    </citation>
    <scope>NUCLEOTIDE SEQUENCE [LARGE SCALE GENOMIC DNA]</scope>
    <source>
        <strain evidence="3">IHBB 9852</strain>
    </source>
</reference>
<protein>
    <recommendedName>
        <fullName evidence="4">DUF4038 domain-containing protein</fullName>
    </recommendedName>
</protein>
<dbReference type="PANTHER" id="PTHR37836:SF3">
    <property type="entry name" value="ENDOGLUCANASE"/>
    <property type="match status" value="1"/>
</dbReference>
<proteinExistence type="predicted"/>
<evidence type="ECO:0000259" key="1">
    <source>
        <dbReference type="Pfam" id="PF12904"/>
    </source>
</evidence>
<dbReference type="InterPro" id="IPR024749">
    <property type="entry name" value="Collagen-bd_put"/>
</dbReference>
<dbReference type="InterPro" id="IPR017853">
    <property type="entry name" value="GH"/>
</dbReference>
<dbReference type="InterPro" id="IPR025277">
    <property type="entry name" value="Apiosidase-like_cat_dom"/>
</dbReference>